<dbReference type="EMBL" id="KV448622">
    <property type="protein sequence ID" value="OAX34367.1"/>
    <property type="molecule type" value="Genomic_DNA"/>
</dbReference>
<keyword evidence="2" id="KW-1185">Reference proteome</keyword>
<reference evidence="1 2" key="1">
    <citation type="submission" date="2016-06" db="EMBL/GenBank/DDBJ databases">
        <title>Comparative genomics of the ectomycorrhizal sister species Rhizopogon vinicolor and Rhizopogon vesiculosus (Basidiomycota: Boletales) reveals a divergence of the mating type B locus.</title>
        <authorList>
            <consortium name="DOE Joint Genome Institute"/>
            <person name="Mujic A.B."/>
            <person name="Kuo A."/>
            <person name="Tritt A."/>
            <person name="Lipzen A."/>
            <person name="Chen C."/>
            <person name="Johnson J."/>
            <person name="Sharma A."/>
            <person name="Barry K."/>
            <person name="Grigoriev I.V."/>
            <person name="Spatafora J.W."/>
        </authorList>
    </citation>
    <scope>NUCLEOTIDE SEQUENCE [LARGE SCALE GENOMIC DNA]</scope>
    <source>
        <strain evidence="1 2">AM-OR11-026</strain>
    </source>
</reference>
<protein>
    <submittedName>
        <fullName evidence="1">Uncharacterized protein</fullName>
    </submittedName>
</protein>
<dbReference type="Proteomes" id="UP000092154">
    <property type="component" value="Unassembled WGS sequence"/>
</dbReference>
<organism evidence="1 2">
    <name type="scientific">Rhizopogon vinicolor AM-OR11-026</name>
    <dbReference type="NCBI Taxonomy" id="1314800"/>
    <lineage>
        <taxon>Eukaryota</taxon>
        <taxon>Fungi</taxon>
        <taxon>Dikarya</taxon>
        <taxon>Basidiomycota</taxon>
        <taxon>Agaricomycotina</taxon>
        <taxon>Agaricomycetes</taxon>
        <taxon>Agaricomycetidae</taxon>
        <taxon>Boletales</taxon>
        <taxon>Suillineae</taxon>
        <taxon>Rhizopogonaceae</taxon>
        <taxon>Rhizopogon</taxon>
    </lineage>
</organism>
<sequence length="136" mass="15444">MSVVEAAGSAPEGCEMWVREGPVAKKAGGPVISWVDHRVCRVSSEIPSIDVIIFSGEDDNQWYLFSYTPLSNEKMQDLMRSVDTGHSSSVTLRIFHYRQALGKKLYTHFIGLTQTRYWRILSRFRLPSTKTNVKSC</sequence>
<evidence type="ECO:0000313" key="2">
    <source>
        <dbReference type="Proteomes" id="UP000092154"/>
    </source>
</evidence>
<accession>A0A1B7MP53</accession>
<name>A0A1B7MP53_9AGAM</name>
<dbReference type="AlphaFoldDB" id="A0A1B7MP53"/>
<dbReference type="STRING" id="1314800.A0A1B7MP53"/>
<evidence type="ECO:0000313" key="1">
    <source>
        <dbReference type="EMBL" id="OAX34367.1"/>
    </source>
</evidence>
<dbReference type="OrthoDB" id="2639390at2759"/>
<gene>
    <name evidence="1" type="ORF">K503DRAFT_453316</name>
</gene>
<dbReference type="InParanoid" id="A0A1B7MP53"/>
<proteinExistence type="predicted"/>